<keyword evidence="6" id="KW-1185">Reference proteome</keyword>
<dbReference type="SUPFAM" id="SSF46785">
    <property type="entry name" value="Winged helix' DNA-binding domain"/>
    <property type="match status" value="1"/>
</dbReference>
<dbReference type="InterPro" id="IPR036388">
    <property type="entry name" value="WH-like_DNA-bd_sf"/>
</dbReference>
<dbReference type="PRINTS" id="PR00035">
    <property type="entry name" value="HTHGNTR"/>
</dbReference>
<keyword evidence="3" id="KW-0804">Transcription</keyword>
<dbReference type="SUPFAM" id="SSF64288">
    <property type="entry name" value="Chorismate lyase-like"/>
    <property type="match status" value="1"/>
</dbReference>
<dbReference type="SMART" id="SM00345">
    <property type="entry name" value="HTH_GNTR"/>
    <property type="match status" value="1"/>
</dbReference>
<evidence type="ECO:0000256" key="2">
    <source>
        <dbReference type="ARBA" id="ARBA00023125"/>
    </source>
</evidence>
<dbReference type="EMBL" id="JBHEZZ010000029">
    <property type="protein sequence ID" value="MFC1406445.1"/>
    <property type="molecule type" value="Genomic_DNA"/>
</dbReference>
<reference evidence="5 6" key="1">
    <citation type="submission" date="2024-09" db="EMBL/GenBank/DDBJ databases">
        <authorList>
            <person name="Lee S.D."/>
        </authorList>
    </citation>
    <scope>NUCLEOTIDE SEQUENCE [LARGE SCALE GENOMIC DNA]</scope>
    <source>
        <strain evidence="5 6">N1-5</strain>
    </source>
</reference>
<keyword evidence="1" id="KW-0805">Transcription regulation</keyword>
<dbReference type="Gene3D" id="1.10.10.10">
    <property type="entry name" value="Winged helix-like DNA-binding domain superfamily/Winged helix DNA-binding domain"/>
    <property type="match status" value="1"/>
</dbReference>
<organism evidence="5 6">
    <name type="scientific">Streptacidiphilus cavernicola</name>
    <dbReference type="NCBI Taxonomy" id="3342716"/>
    <lineage>
        <taxon>Bacteria</taxon>
        <taxon>Bacillati</taxon>
        <taxon>Actinomycetota</taxon>
        <taxon>Actinomycetes</taxon>
        <taxon>Kitasatosporales</taxon>
        <taxon>Streptomycetaceae</taxon>
        <taxon>Streptacidiphilus</taxon>
    </lineage>
</organism>
<dbReference type="InterPro" id="IPR011663">
    <property type="entry name" value="UTRA"/>
</dbReference>
<accession>A0ABV6UYA8</accession>
<dbReference type="PROSITE" id="PS50949">
    <property type="entry name" value="HTH_GNTR"/>
    <property type="match status" value="1"/>
</dbReference>
<dbReference type="InterPro" id="IPR036390">
    <property type="entry name" value="WH_DNA-bd_sf"/>
</dbReference>
<evidence type="ECO:0000313" key="6">
    <source>
        <dbReference type="Proteomes" id="UP001592528"/>
    </source>
</evidence>
<keyword evidence="2" id="KW-0238">DNA-binding</keyword>
<comment type="caution">
    <text evidence="5">The sequence shown here is derived from an EMBL/GenBank/DDBJ whole genome shotgun (WGS) entry which is preliminary data.</text>
</comment>
<evidence type="ECO:0000259" key="4">
    <source>
        <dbReference type="PROSITE" id="PS50949"/>
    </source>
</evidence>
<dbReference type="InterPro" id="IPR050679">
    <property type="entry name" value="Bact_HTH_transcr_reg"/>
</dbReference>
<dbReference type="Gene3D" id="3.40.1410.10">
    <property type="entry name" value="Chorismate lyase-like"/>
    <property type="match status" value="1"/>
</dbReference>
<gene>
    <name evidence="5" type="ORF">ACEZDJ_34625</name>
</gene>
<dbReference type="RefSeq" id="WP_030260975.1">
    <property type="nucleotide sequence ID" value="NZ_JBHEZZ010000029.1"/>
</dbReference>
<name>A0ABV6UYA8_9ACTN</name>
<dbReference type="Proteomes" id="UP001592528">
    <property type="component" value="Unassembled WGS sequence"/>
</dbReference>
<protein>
    <submittedName>
        <fullName evidence="5">GntR family transcriptional regulator</fullName>
    </submittedName>
</protein>
<dbReference type="SMART" id="SM00866">
    <property type="entry name" value="UTRA"/>
    <property type="match status" value="1"/>
</dbReference>
<proteinExistence type="predicted"/>
<dbReference type="PANTHER" id="PTHR44846">
    <property type="entry name" value="MANNOSYL-D-GLYCERATE TRANSPORT/METABOLISM SYSTEM REPRESSOR MNGR-RELATED"/>
    <property type="match status" value="1"/>
</dbReference>
<dbReference type="CDD" id="cd07377">
    <property type="entry name" value="WHTH_GntR"/>
    <property type="match status" value="1"/>
</dbReference>
<evidence type="ECO:0000256" key="3">
    <source>
        <dbReference type="ARBA" id="ARBA00023163"/>
    </source>
</evidence>
<evidence type="ECO:0000256" key="1">
    <source>
        <dbReference type="ARBA" id="ARBA00023015"/>
    </source>
</evidence>
<evidence type="ECO:0000313" key="5">
    <source>
        <dbReference type="EMBL" id="MFC1406445.1"/>
    </source>
</evidence>
<dbReference type="Pfam" id="PF07702">
    <property type="entry name" value="UTRA"/>
    <property type="match status" value="1"/>
</dbReference>
<dbReference type="InterPro" id="IPR028978">
    <property type="entry name" value="Chorismate_lyase_/UTRA_dom_sf"/>
</dbReference>
<dbReference type="InterPro" id="IPR000524">
    <property type="entry name" value="Tscrpt_reg_HTH_GntR"/>
</dbReference>
<feature type="domain" description="HTH gntR-type" evidence="4">
    <location>
        <begin position="4"/>
        <end position="74"/>
    </location>
</feature>
<dbReference type="PANTHER" id="PTHR44846:SF1">
    <property type="entry name" value="MANNOSYL-D-GLYCERATE TRANSPORT_METABOLISM SYSTEM REPRESSOR MNGR-RELATED"/>
    <property type="match status" value="1"/>
</dbReference>
<dbReference type="Pfam" id="PF00392">
    <property type="entry name" value="GntR"/>
    <property type="match status" value="1"/>
</dbReference>
<sequence>MVSNESRGQKRERIREHLLDLVETTRVGAMIPGERQLCEELAVSRPTLRSVVDDLVRDGLLVREHGRGVFVAKAKVAQHLAQTAGQALGVGGVDGDWTSRTVDFRSTTAGPRIGRRLRVSPGEPILRIIRLRSVDAVPMSVETLYVPQSLVPGLTALDLEEHSFYQLLGRRFGILLSDASQIIEPTVVDETEAEMLGVPLHAPALLFERETRDADGRVVEFTHSVYRGDRYRISTQLSLAARPDNGRVLGGSWSAATTVPGADTLVVDPYWTDKE</sequence>